<keyword evidence="1" id="KW-0812">Transmembrane</keyword>
<keyword evidence="4" id="KW-1185">Reference proteome</keyword>
<evidence type="ECO:0000256" key="1">
    <source>
        <dbReference type="SAM" id="Phobius"/>
    </source>
</evidence>
<sequence>MKETFDINKLHRSRHEKIITGLAGGLARHFDFDVFYVRVAMIVGMFIAPMLCGMTYLIASLILKER</sequence>
<dbReference type="EMBL" id="JAUCBP010000011">
    <property type="protein sequence ID" value="MDM7861434.1"/>
    <property type="molecule type" value="Genomic_DNA"/>
</dbReference>
<dbReference type="RefSeq" id="WP_289365954.1">
    <property type="nucleotide sequence ID" value="NZ_JAUCBP010000011.1"/>
</dbReference>
<evidence type="ECO:0000313" key="4">
    <source>
        <dbReference type="Proteomes" id="UP001234343"/>
    </source>
</evidence>
<reference evidence="3 4" key="1">
    <citation type="submission" date="2023-06" db="EMBL/GenBank/DDBJ databases">
        <title>Alteromonas sp. ASW11-36 isolated from intertidal sand.</title>
        <authorList>
            <person name="Li Y."/>
        </authorList>
    </citation>
    <scope>NUCLEOTIDE SEQUENCE [LARGE SCALE GENOMIC DNA]</scope>
    <source>
        <strain evidence="3 4">ASW11-36</strain>
    </source>
</reference>
<comment type="caution">
    <text evidence="3">The sequence shown here is derived from an EMBL/GenBank/DDBJ whole genome shotgun (WGS) entry which is preliminary data.</text>
</comment>
<evidence type="ECO:0000259" key="2">
    <source>
        <dbReference type="Pfam" id="PF04024"/>
    </source>
</evidence>
<organism evidence="3 4">
    <name type="scientific">Alteromonas arenosi</name>
    <dbReference type="NCBI Taxonomy" id="3055817"/>
    <lineage>
        <taxon>Bacteria</taxon>
        <taxon>Pseudomonadati</taxon>
        <taxon>Pseudomonadota</taxon>
        <taxon>Gammaproteobacteria</taxon>
        <taxon>Alteromonadales</taxon>
        <taxon>Alteromonadaceae</taxon>
        <taxon>Alteromonas/Salinimonas group</taxon>
        <taxon>Alteromonas</taxon>
    </lineage>
</organism>
<dbReference type="InterPro" id="IPR007168">
    <property type="entry name" value="Phageshock_PspC_N"/>
</dbReference>
<dbReference type="Proteomes" id="UP001234343">
    <property type="component" value="Unassembled WGS sequence"/>
</dbReference>
<protein>
    <submittedName>
        <fullName evidence="3">PspC domain-containing protein</fullName>
    </submittedName>
</protein>
<evidence type="ECO:0000313" key="3">
    <source>
        <dbReference type="EMBL" id="MDM7861434.1"/>
    </source>
</evidence>
<proteinExistence type="predicted"/>
<feature type="transmembrane region" description="Helical" evidence="1">
    <location>
        <begin position="35"/>
        <end position="63"/>
    </location>
</feature>
<keyword evidence="1" id="KW-0472">Membrane</keyword>
<keyword evidence="1" id="KW-1133">Transmembrane helix</keyword>
<dbReference type="Pfam" id="PF04024">
    <property type="entry name" value="PspC"/>
    <property type="match status" value="1"/>
</dbReference>
<gene>
    <name evidence="3" type="ORF">QTP81_12605</name>
</gene>
<accession>A0ABT7T0V2</accession>
<feature type="domain" description="Phage shock protein PspC N-terminal" evidence="2">
    <location>
        <begin position="9"/>
        <end position="65"/>
    </location>
</feature>
<name>A0ABT7T0V2_9ALTE</name>